<organism evidence="5">
    <name type="scientific">Alexandrium monilatum</name>
    <dbReference type="NCBI Taxonomy" id="311494"/>
    <lineage>
        <taxon>Eukaryota</taxon>
        <taxon>Sar</taxon>
        <taxon>Alveolata</taxon>
        <taxon>Dinophyceae</taxon>
        <taxon>Gonyaulacales</taxon>
        <taxon>Pyrocystaceae</taxon>
        <taxon>Alexandrium</taxon>
    </lineage>
</organism>
<evidence type="ECO:0000256" key="3">
    <source>
        <dbReference type="SAM" id="SignalP"/>
    </source>
</evidence>
<dbReference type="Pfam" id="PF05686">
    <property type="entry name" value="Glyco_transf_90"/>
    <property type="match status" value="1"/>
</dbReference>
<proteinExistence type="inferred from homology"/>
<dbReference type="GO" id="GO:0016740">
    <property type="term" value="F:transferase activity"/>
    <property type="evidence" value="ECO:0007669"/>
    <property type="project" value="UniProtKB-KW"/>
</dbReference>
<gene>
    <name evidence="5" type="ORF">AMON00008_LOCUS19802</name>
</gene>
<keyword evidence="3" id="KW-0732">Signal</keyword>
<evidence type="ECO:0000259" key="4">
    <source>
        <dbReference type="SMART" id="SM00672"/>
    </source>
</evidence>
<evidence type="ECO:0000313" key="5">
    <source>
        <dbReference type="EMBL" id="CAE4582397.1"/>
    </source>
</evidence>
<protein>
    <recommendedName>
        <fullName evidence="4">Glycosyl transferase CAP10 domain-containing protein</fullName>
    </recommendedName>
</protein>
<sequence>MDSSTRAGLDHRATLAPMFMAVAALAAGLLPGAGAQGNEMCWYNSGRTYEECCVSEGRSLEAEEACWRGTWFSEELCCHALPPGYQQCFEDIEERVLSKVEFLERWEATAAAGKLEPNQEELLQAVGRHIEAYRHLVAQPLTLWSYACAFPASPLLWSKDCACCDPKDQACTHTEKEAVLHPAHAQCCYPLYARWVLEPPDERLEAAIQAHLGSATISRHDIVHRGSRLKYLLANQLTANGCVISLRGGRILPCDERHACPRFDCSYLRALVLTLTVIQGVKPLPDMDLLLNAGDVTLDAFDATLPTFTRVGTRWTNTVQLPPEWQLHPGQCSKHLKIAATSAESIPWARRRPVLVWRGSNSNCFMPACSVASASDANMTGPAAEACGRMDPGRARDCTWNASTWLRMPRGRLVWLSRFTELVDARFVLSRHLAMAPELEEFLRAEGLISDEPMGVEEQAHYKYAIAVEGDSAPDRAYWQLFTGSVLLLPDGPWQVYAVHGLLEPFVHYVPVRYDLGDLLEKVTWLREHDEKARSIAQRAATFARRYLSCDGVVRYVDRLLRAYAQRLSE</sequence>
<accession>A0A7S4VG91</accession>
<dbReference type="EMBL" id="HBNR01029093">
    <property type="protein sequence ID" value="CAE4582397.1"/>
    <property type="molecule type" value="Transcribed_RNA"/>
</dbReference>
<comment type="similarity">
    <text evidence="1">Belongs to the glycosyltransferase 90 family.</text>
</comment>
<dbReference type="InterPro" id="IPR006598">
    <property type="entry name" value="CAP10"/>
</dbReference>
<dbReference type="AlphaFoldDB" id="A0A7S4VG91"/>
<keyword evidence="2" id="KW-0808">Transferase</keyword>
<dbReference type="PANTHER" id="PTHR12203:SF35">
    <property type="entry name" value="PROTEIN O-GLUCOSYLTRANSFERASE 1"/>
    <property type="match status" value="1"/>
</dbReference>
<evidence type="ECO:0000256" key="2">
    <source>
        <dbReference type="ARBA" id="ARBA00022679"/>
    </source>
</evidence>
<dbReference type="InterPro" id="IPR051091">
    <property type="entry name" value="O-Glucosyltr/Glycosyltrsf_90"/>
</dbReference>
<name>A0A7S4VG91_9DINO</name>
<reference evidence="5" key="1">
    <citation type="submission" date="2021-01" db="EMBL/GenBank/DDBJ databases">
        <authorList>
            <person name="Corre E."/>
            <person name="Pelletier E."/>
            <person name="Niang G."/>
            <person name="Scheremetjew M."/>
            <person name="Finn R."/>
            <person name="Kale V."/>
            <person name="Holt S."/>
            <person name="Cochrane G."/>
            <person name="Meng A."/>
            <person name="Brown T."/>
            <person name="Cohen L."/>
        </authorList>
    </citation>
    <scope>NUCLEOTIDE SEQUENCE</scope>
    <source>
        <strain evidence="5">CCMP3105</strain>
    </source>
</reference>
<feature type="domain" description="Glycosyl transferase CAP10" evidence="4">
    <location>
        <begin position="283"/>
        <end position="569"/>
    </location>
</feature>
<feature type="signal peptide" evidence="3">
    <location>
        <begin position="1"/>
        <end position="35"/>
    </location>
</feature>
<evidence type="ECO:0000256" key="1">
    <source>
        <dbReference type="ARBA" id="ARBA00010118"/>
    </source>
</evidence>
<dbReference type="SMART" id="SM00672">
    <property type="entry name" value="CAP10"/>
    <property type="match status" value="1"/>
</dbReference>
<feature type="chain" id="PRO_5030616323" description="Glycosyl transferase CAP10 domain-containing protein" evidence="3">
    <location>
        <begin position="36"/>
        <end position="570"/>
    </location>
</feature>
<dbReference type="PANTHER" id="PTHR12203">
    <property type="entry name" value="KDEL LYS-ASP-GLU-LEU CONTAINING - RELATED"/>
    <property type="match status" value="1"/>
</dbReference>